<dbReference type="AlphaFoldDB" id="A0A167ML09"/>
<dbReference type="EC" id="2.7.7.7" evidence="1"/>
<sequence>MYPWIDLVRKQLQDSFERNRFHHAQLIHGLIGVGKSEFVRKLSEDLLCIRSAEVLSSCGQCKSCLLLRAQNHPDLLYLAGDTGSIGVDEVRALNDFVFHSAQQGGNKVVVIEQIEKMTESAANALLKTLEEPASKRYILMTCNDLSKVKATVLSRCNQVRVAVKNKTESQQWLVSKGITSQEYLWADTFSEQPLLLEAWANQGLISDVDELWKVAHDITSVVDINTLESTLSKDVSLHAVFTRFLIEAFKQQLAVGQINFVQFHNCTQKIEKYMSDHHKILGINKTLSLSNLVFGLQCVLKQD</sequence>
<evidence type="ECO:0000256" key="3">
    <source>
        <dbReference type="ARBA" id="ARBA00049244"/>
    </source>
</evidence>
<comment type="catalytic activity">
    <reaction evidence="3">
        <text>DNA(n) + a 2'-deoxyribonucleoside 5'-triphosphate = DNA(n+1) + diphosphate</text>
        <dbReference type="Rhea" id="RHEA:22508"/>
        <dbReference type="Rhea" id="RHEA-COMP:17339"/>
        <dbReference type="Rhea" id="RHEA-COMP:17340"/>
        <dbReference type="ChEBI" id="CHEBI:33019"/>
        <dbReference type="ChEBI" id="CHEBI:61560"/>
        <dbReference type="ChEBI" id="CHEBI:173112"/>
        <dbReference type="EC" id="2.7.7.7"/>
    </reaction>
</comment>
<dbReference type="InterPro" id="IPR050238">
    <property type="entry name" value="DNA_Rep/Repair_Clamp_Loader"/>
</dbReference>
<dbReference type="EMBL" id="AUYC01000012">
    <property type="protein sequence ID" value="KZN66577.1"/>
    <property type="molecule type" value="Genomic_DNA"/>
</dbReference>
<dbReference type="GO" id="GO:0009360">
    <property type="term" value="C:DNA polymerase III complex"/>
    <property type="evidence" value="ECO:0007669"/>
    <property type="project" value="TreeGrafter"/>
</dbReference>
<dbReference type="NCBIfam" id="TIGR00678">
    <property type="entry name" value="holB"/>
    <property type="match status" value="1"/>
</dbReference>
<dbReference type="Pfam" id="PF13177">
    <property type="entry name" value="DNA_pol3_delta2"/>
    <property type="match status" value="1"/>
</dbReference>
<dbReference type="Gene3D" id="3.40.50.300">
    <property type="entry name" value="P-loop containing nucleotide triphosphate hydrolases"/>
    <property type="match status" value="1"/>
</dbReference>
<dbReference type="RefSeq" id="WP_063366584.1">
    <property type="nucleotide sequence ID" value="NZ_AUYC01000012.1"/>
</dbReference>
<evidence type="ECO:0000256" key="2">
    <source>
        <dbReference type="ARBA" id="ARBA00022932"/>
    </source>
</evidence>
<dbReference type="GO" id="GO:0006261">
    <property type="term" value="P:DNA-templated DNA replication"/>
    <property type="evidence" value="ECO:0007669"/>
    <property type="project" value="TreeGrafter"/>
</dbReference>
<evidence type="ECO:0000313" key="5">
    <source>
        <dbReference type="Proteomes" id="UP000076486"/>
    </source>
</evidence>
<dbReference type="PANTHER" id="PTHR11669">
    <property type="entry name" value="REPLICATION FACTOR C / DNA POLYMERASE III GAMMA-TAU SUBUNIT"/>
    <property type="match status" value="1"/>
</dbReference>
<accession>A0A167ML09</accession>
<keyword evidence="2" id="KW-0808">Transferase</keyword>
<reference evidence="4 5" key="1">
    <citation type="submission" date="2013-07" db="EMBL/GenBank/DDBJ databases">
        <title>Comparative Genomic and Metabolomic Analysis of Twelve Strains of Pseudoalteromonas luteoviolacea.</title>
        <authorList>
            <person name="Vynne N.G."/>
            <person name="Mansson M."/>
            <person name="Gram L."/>
        </authorList>
    </citation>
    <scope>NUCLEOTIDE SEQUENCE [LARGE SCALE GENOMIC DNA]</scope>
    <source>
        <strain evidence="4 5">CPMOR-1</strain>
    </source>
</reference>
<dbReference type="GO" id="GO:0008408">
    <property type="term" value="F:3'-5' exonuclease activity"/>
    <property type="evidence" value="ECO:0007669"/>
    <property type="project" value="InterPro"/>
</dbReference>
<dbReference type="InterPro" id="IPR004622">
    <property type="entry name" value="DNA_pol_HolB"/>
</dbReference>
<proteinExistence type="predicted"/>
<dbReference type="PANTHER" id="PTHR11669:SF8">
    <property type="entry name" value="DNA POLYMERASE III SUBUNIT DELTA"/>
    <property type="match status" value="1"/>
</dbReference>
<evidence type="ECO:0000313" key="4">
    <source>
        <dbReference type="EMBL" id="KZN66577.1"/>
    </source>
</evidence>
<dbReference type="SUPFAM" id="SSF52540">
    <property type="entry name" value="P-loop containing nucleoside triphosphate hydrolases"/>
    <property type="match status" value="1"/>
</dbReference>
<organism evidence="4 5">
    <name type="scientific">Pseudoalteromonas luteoviolacea CPMOR-1</name>
    <dbReference type="NCBI Taxonomy" id="1365248"/>
    <lineage>
        <taxon>Bacteria</taxon>
        <taxon>Pseudomonadati</taxon>
        <taxon>Pseudomonadota</taxon>
        <taxon>Gammaproteobacteria</taxon>
        <taxon>Alteromonadales</taxon>
        <taxon>Pseudoalteromonadaceae</taxon>
        <taxon>Pseudoalteromonas</taxon>
    </lineage>
</organism>
<protein>
    <recommendedName>
        <fullName evidence="1">DNA-directed DNA polymerase</fullName>
        <ecNumber evidence="1">2.7.7.7</ecNumber>
    </recommendedName>
</protein>
<dbReference type="GO" id="GO:0003887">
    <property type="term" value="F:DNA-directed DNA polymerase activity"/>
    <property type="evidence" value="ECO:0007669"/>
    <property type="project" value="UniProtKB-KW"/>
</dbReference>
<keyword evidence="2" id="KW-0548">Nucleotidyltransferase</keyword>
<gene>
    <name evidence="4" type="ORF">N473_09295</name>
</gene>
<dbReference type="InterPro" id="IPR027417">
    <property type="entry name" value="P-loop_NTPase"/>
</dbReference>
<dbReference type="PATRIC" id="fig|1365248.3.peg.548"/>
<evidence type="ECO:0000256" key="1">
    <source>
        <dbReference type="ARBA" id="ARBA00012417"/>
    </source>
</evidence>
<keyword evidence="2" id="KW-0239">DNA-directed DNA polymerase</keyword>
<name>A0A167ML09_9GAMM</name>
<comment type="caution">
    <text evidence="4">The sequence shown here is derived from an EMBL/GenBank/DDBJ whole genome shotgun (WGS) entry which is preliminary data.</text>
</comment>
<dbReference type="Proteomes" id="UP000076486">
    <property type="component" value="Unassembled WGS sequence"/>
</dbReference>